<evidence type="ECO:0000256" key="2">
    <source>
        <dbReference type="ARBA" id="ARBA00022516"/>
    </source>
</evidence>
<evidence type="ECO:0000256" key="9">
    <source>
        <dbReference type="ARBA" id="ARBA00023264"/>
    </source>
</evidence>
<dbReference type="PANTHER" id="PTHR30309">
    <property type="entry name" value="INNER MEMBRANE PROTEIN YGIH"/>
    <property type="match status" value="1"/>
</dbReference>
<dbReference type="Pfam" id="PF02660">
    <property type="entry name" value="G3P_acyltransf"/>
    <property type="match status" value="1"/>
</dbReference>
<feature type="transmembrane region" description="Helical" evidence="10">
    <location>
        <begin position="179"/>
        <end position="199"/>
    </location>
</feature>
<evidence type="ECO:0000256" key="1">
    <source>
        <dbReference type="ARBA" id="ARBA00022475"/>
    </source>
</evidence>
<proteinExistence type="inferred from homology"/>
<evidence type="ECO:0000313" key="12">
    <source>
        <dbReference type="Proteomes" id="UP000886812"/>
    </source>
</evidence>
<keyword evidence="8 10" id="KW-0594">Phospholipid biosynthesis</keyword>
<evidence type="ECO:0000313" key="11">
    <source>
        <dbReference type="EMBL" id="HIV04889.1"/>
    </source>
</evidence>
<evidence type="ECO:0000256" key="3">
    <source>
        <dbReference type="ARBA" id="ARBA00022679"/>
    </source>
</evidence>
<feature type="transmembrane region" description="Helical" evidence="10">
    <location>
        <begin position="95"/>
        <end position="114"/>
    </location>
</feature>
<comment type="pathway">
    <text evidence="10">Lipid metabolism; phospholipid metabolism.</text>
</comment>
<dbReference type="InterPro" id="IPR003811">
    <property type="entry name" value="G3P_acylTferase_PlsY"/>
</dbReference>
<reference evidence="11" key="2">
    <citation type="journal article" date="2021" name="PeerJ">
        <title>Extensive microbial diversity within the chicken gut microbiome revealed by metagenomics and culture.</title>
        <authorList>
            <person name="Gilroy R."/>
            <person name="Ravi A."/>
            <person name="Getino M."/>
            <person name="Pursley I."/>
            <person name="Horton D.L."/>
            <person name="Alikhan N.F."/>
            <person name="Baker D."/>
            <person name="Gharbi K."/>
            <person name="Hall N."/>
            <person name="Watson M."/>
            <person name="Adriaenssens E.M."/>
            <person name="Foster-Nyarko E."/>
            <person name="Jarju S."/>
            <person name="Secka A."/>
            <person name="Antonio M."/>
            <person name="Oren A."/>
            <person name="Chaudhuri R.R."/>
            <person name="La Ragione R."/>
            <person name="Hildebrand F."/>
            <person name="Pallen M.J."/>
        </authorList>
    </citation>
    <scope>NUCLEOTIDE SEQUENCE</scope>
    <source>
        <strain evidence="11">10669</strain>
    </source>
</reference>
<dbReference type="AlphaFoldDB" id="A0A9D1NKM0"/>
<keyword evidence="4 10" id="KW-0812">Transmembrane</keyword>
<keyword evidence="5 10" id="KW-1133">Transmembrane helix</keyword>
<evidence type="ECO:0000256" key="5">
    <source>
        <dbReference type="ARBA" id="ARBA00022989"/>
    </source>
</evidence>
<dbReference type="Proteomes" id="UP000886812">
    <property type="component" value="Unassembled WGS sequence"/>
</dbReference>
<keyword evidence="1 10" id="KW-1003">Cell membrane</keyword>
<evidence type="ECO:0000256" key="4">
    <source>
        <dbReference type="ARBA" id="ARBA00022692"/>
    </source>
</evidence>
<dbReference type="EC" id="2.3.1.275" evidence="10"/>
<dbReference type="GO" id="GO:0043772">
    <property type="term" value="F:acyl-phosphate glycerol-3-phosphate acyltransferase activity"/>
    <property type="evidence" value="ECO:0007669"/>
    <property type="project" value="UniProtKB-UniRule"/>
</dbReference>
<reference evidence="11" key="1">
    <citation type="submission" date="2020-10" db="EMBL/GenBank/DDBJ databases">
        <authorList>
            <person name="Gilroy R."/>
        </authorList>
    </citation>
    <scope>NUCLEOTIDE SEQUENCE</scope>
    <source>
        <strain evidence="11">10669</strain>
    </source>
</reference>
<accession>A0A9D1NKM0</accession>
<feature type="transmembrane region" description="Helical" evidence="10">
    <location>
        <begin position="6"/>
        <end position="25"/>
    </location>
</feature>
<dbReference type="EMBL" id="DVOG01000186">
    <property type="protein sequence ID" value="HIV04889.1"/>
    <property type="molecule type" value="Genomic_DNA"/>
</dbReference>
<comment type="caution">
    <text evidence="11">The sequence shown here is derived from an EMBL/GenBank/DDBJ whole genome shotgun (WGS) entry which is preliminary data.</text>
</comment>
<protein>
    <recommendedName>
        <fullName evidence="10">Glycerol-3-phosphate acyltransferase</fullName>
    </recommendedName>
    <alternativeName>
        <fullName evidence="10">Acyl-PO4 G3P acyltransferase</fullName>
    </alternativeName>
    <alternativeName>
        <fullName evidence="10">Acyl-phosphate--glycerol-3-phosphate acyltransferase</fullName>
    </alternativeName>
    <alternativeName>
        <fullName evidence="10">G3P acyltransferase</fullName>
        <shortName evidence="10">GPAT</shortName>
        <ecNumber evidence="10">2.3.1.275</ecNumber>
    </alternativeName>
    <alternativeName>
        <fullName evidence="10">Lysophosphatidic acid synthase</fullName>
        <shortName evidence="10">LPA synthase</shortName>
    </alternativeName>
</protein>
<evidence type="ECO:0000256" key="10">
    <source>
        <dbReference type="HAMAP-Rule" id="MF_01043"/>
    </source>
</evidence>
<feature type="transmembrane region" description="Helical" evidence="10">
    <location>
        <begin position="126"/>
        <end position="147"/>
    </location>
</feature>
<dbReference type="PANTHER" id="PTHR30309:SF0">
    <property type="entry name" value="GLYCEROL-3-PHOSPHATE ACYLTRANSFERASE-RELATED"/>
    <property type="match status" value="1"/>
</dbReference>
<keyword evidence="2 10" id="KW-0444">Lipid biosynthesis</keyword>
<keyword evidence="11" id="KW-0012">Acyltransferase</keyword>
<keyword evidence="7 10" id="KW-0472">Membrane</keyword>
<organism evidence="11 12">
    <name type="scientific">Candidatus Spyradosoma merdigallinarum</name>
    <dbReference type="NCBI Taxonomy" id="2840950"/>
    <lineage>
        <taxon>Bacteria</taxon>
        <taxon>Pseudomonadati</taxon>
        <taxon>Verrucomicrobiota</taxon>
        <taxon>Opitutia</taxon>
        <taxon>Opitutia incertae sedis</taxon>
        <taxon>Candidatus Spyradosoma</taxon>
    </lineage>
</organism>
<keyword evidence="6 10" id="KW-0443">Lipid metabolism</keyword>
<comment type="similarity">
    <text evidence="10">Belongs to the PlsY family.</text>
</comment>
<name>A0A9D1NKM0_9BACT</name>
<keyword evidence="9 10" id="KW-1208">Phospholipid metabolism</keyword>
<comment type="subunit">
    <text evidence="10">Probably interacts with PlsX.</text>
</comment>
<comment type="subcellular location">
    <subcellularLocation>
        <location evidence="10">Cell membrane</location>
        <topology evidence="10">Multi-pass membrane protein</topology>
    </subcellularLocation>
</comment>
<dbReference type="GO" id="GO:0005886">
    <property type="term" value="C:plasma membrane"/>
    <property type="evidence" value="ECO:0007669"/>
    <property type="project" value="UniProtKB-SubCell"/>
</dbReference>
<dbReference type="GO" id="GO:0008654">
    <property type="term" value="P:phospholipid biosynthetic process"/>
    <property type="evidence" value="ECO:0007669"/>
    <property type="project" value="UniProtKB-UniRule"/>
</dbReference>
<evidence type="ECO:0000256" key="8">
    <source>
        <dbReference type="ARBA" id="ARBA00023209"/>
    </source>
</evidence>
<comment type="function">
    <text evidence="10">Catalyzes the transfer of an acyl group from acyl-phosphate (acyl-PO(4)) to glycerol-3-phosphate (G3P) to form lysophosphatidic acid (LPA). This enzyme utilizes acyl-phosphate as fatty acyl donor, but not acyl-CoA or acyl-ACP.</text>
</comment>
<feature type="transmembrane region" description="Helical" evidence="10">
    <location>
        <begin position="153"/>
        <end position="172"/>
    </location>
</feature>
<dbReference type="NCBIfam" id="TIGR00023">
    <property type="entry name" value="glycerol-3-phosphate 1-O-acyltransferase PlsY"/>
    <property type="match status" value="1"/>
</dbReference>
<sequence>MLMFFAFSFVFGYFLGSIPFAVIVAKRCGVDILHAGSGNPGATNVKRTCGKAAGNIVFFLDLLKGFLASFAPSLIPTFAATAGETPADWAHVVAVAQLCGFAGALLGHCFSVFLKFKGGKGVSVTMGGLLGAMPLAVLLGAIVWLAVYFPTRVVAVASMIFGLSLPLSSMILAKAFPQLGYTTVHVGFCLVVAIFIIVMHRSNIMRMLRGEENSFRRK</sequence>
<dbReference type="HAMAP" id="MF_01043">
    <property type="entry name" value="PlsY"/>
    <property type="match status" value="1"/>
</dbReference>
<feature type="transmembrane region" description="Helical" evidence="10">
    <location>
        <begin position="56"/>
        <end position="75"/>
    </location>
</feature>
<evidence type="ECO:0000256" key="7">
    <source>
        <dbReference type="ARBA" id="ARBA00023136"/>
    </source>
</evidence>
<comment type="catalytic activity">
    <reaction evidence="10">
        <text>an acyl phosphate + sn-glycerol 3-phosphate = a 1-acyl-sn-glycero-3-phosphate + phosphate</text>
        <dbReference type="Rhea" id="RHEA:34075"/>
        <dbReference type="ChEBI" id="CHEBI:43474"/>
        <dbReference type="ChEBI" id="CHEBI:57597"/>
        <dbReference type="ChEBI" id="CHEBI:57970"/>
        <dbReference type="ChEBI" id="CHEBI:59918"/>
        <dbReference type="EC" id="2.3.1.275"/>
    </reaction>
</comment>
<dbReference type="SMART" id="SM01207">
    <property type="entry name" value="G3P_acyltransf"/>
    <property type="match status" value="1"/>
</dbReference>
<evidence type="ECO:0000256" key="6">
    <source>
        <dbReference type="ARBA" id="ARBA00023098"/>
    </source>
</evidence>
<gene>
    <name evidence="10 11" type="primary">plsY</name>
    <name evidence="11" type="ORF">IAC75_07080</name>
</gene>
<keyword evidence="3 10" id="KW-0808">Transferase</keyword>